<evidence type="ECO:0000256" key="1">
    <source>
        <dbReference type="SAM" id="MobiDB-lite"/>
    </source>
</evidence>
<accession>A0AAD2FAD4</accession>
<evidence type="ECO:0000313" key="5">
    <source>
        <dbReference type="Proteomes" id="UP001189792"/>
    </source>
</evidence>
<keyword evidence="5" id="KW-1185">Reference proteome</keyword>
<dbReference type="AlphaFoldDB" id="A0AAD2FAD4"/>
<dbReference type="GO" id="GO:0015074">
    <property type="term" value="P:DNA integration"/>
    <property type="evidence" value="ECO:0007669"/>
    <property type="project" value="InterPro"/>
</dbReference>
<dbReference type="InterPro" id="IPR001584">
    <property type="entry name" value="Integrase_cat-core"/>
</dbReference>
<proteinExistence type="predicted"/>
<evidence type="ECO:0000313" key="6">
    <source>
        <dbReference type="Proteomes" id="UP001190491"/>
    </source>
</evidence>
<dbReference type="EMBL" id="CAUDKO010000009">
    <property type="protein sequence ID" value="CAJ0885604.1"/>
    <property type="molecule type" value="Genomic_DNA"/>
</dbReference>
<evidence type="ECO:0000259" key="2">
    <source>
        <dbReference type="PROSITE" id="PS50994"/>
    </source>
</evidence>
<dbReference type="Proteomes" id="UP001189792">
    <property type="component" value="Unassembled WGS sequence"/>
</dbReference>
<feature type="domain" description="Integrase catalytic" evidence="2">
    <location>
        <begin position="233"/>
        <end position="460"/>
    </location>
</feature>
<dbReference type="EMBL" id="CAUDLI010000007">
    <property type="protein sequence ID" value="CAJ0890175.1"/>
    <property type="molecule type" value="Genomic_DNA"/>
</dbReference>
<protein>
    <recommendedName>
        <fullName evidence="2">Integrase catalytic domain-containing protein</fullName>
    </recommendedName>
</protein>
<dbReference type="Proteomes" id="UP001190491">
    <property type="component" value="Unassembled WGS sequence"/>
</dbReference>
<gene>
    <name evidence="4" type="ORF">R77564_03436</name>
    <name evidence="3" type="ORF">R77567_03772</name>
</gene>
<evidence type="ECO:0000313" key="3">
    <source>
        <dbReference type="EMBL" id="CAJ0885604.1"/>
    </source>
</evidence>
<comment type="caution">
    <text evidence="3">The sequence shown here is derived from an EMBL/GenBank/DDBJ whole genome shotgun (WGS) entry which is preliminary data.</text>
</comment>
<evidence type="ECO:0000313" key="4">
    <source>
        <dbReference type="EMBL" id="CAJ0890175.1"/>
    </source>
</evidence>
<feature type="region of interest" description="Disordered" evidence="1">
    <location>
        <begin position="648"/>
        <end position="684"/>
    </location>
</feature>
<dbReference type="PROSITE" id="PS50994">
    <property type="entry name" value="INTEGRASE"/>
    <property type="match status" value="1"/>
</dbReference>
<name>A0AAD2FAD4_9RALS</name>
<reference evidence="3 5" key="1">
    <citation type="submission" date="2023-07" db="EMBL/GenBank/DDBJ databases">
        <authorList>
            <person name="Peeters C."/>
        </authorList>
    </citation>
    <scope>NUCLEOTIDE SEQUENCE</scope>
    <source>
        <strain evidence="4 5">LMG 32965</strain>
        <strain evidence="3">R-77567</strain>
    </source>
</reference>
<sequence>MARAPSYSANESGRRRLPECYRSLELWPAIDDRLLKDLVARRRYQRLCKGIDLYLQNQPLTSVEEATGLSRSRFLRIFNRCLQPAPDGRIWGLRACVRGTRTQPLRRVKAIGYHSDLRAGFQGAFNKLLREHPEIEEQLIKELKGLKTARDHPQPNRLAFRDIHNAFLRISKEQGIPGTEYPFTTEARGAQALRKWIKDVFAVRHGTRWVEREYGPSAAQSLDYQKGDGQAKRLPAPYEAWEIDENTIDLEAIYEIPNANGDWEQIELRRAFVIRALDVATGAKLANRLVLAPQASAEDVAILLWDAINGVTFGADATASGLLGDGAGYPAAVIPALRFAVPTIIYLDNALAHLADHVNYLIKDLWGAKAKLGRPGTPQERPHIEADFSVQARRLIHQLPGTTGTGPEDPLRKSAAVGIKDRVPVHRLASALDCYCANANALPAAAAGYIAPLERLKRSLASGALTPIHLPADKRRPHWFGKPSPAPVKVDLRNGRLPYINYLYERYTSDLLKRQIGLKDKQMWVRADFRDLRTVLLFDGDGREFDTLDVTGKWARFPHDVRIRKLHARLKRKGALGPRADDEPVACLLACLRERAPHDRKAGLELAYLLEYLKAYGVANWRVEIDRSIDCLEAGESVALLQVNAQPSGTMPRRLGSSPSMDEPEAQDGFSARPIPRRIVLPRE</sequence>
<organism evidence="3 6">
    <name type="scientific">Ralstonia flatus</name>
    <dbReference type="NCBI Taxonomy" id="3058601"/>
    <lineage>
        <taxon>Bacteria</taxon>
        <taxon>Pseudomonadati</taxon>
        <taxon>Pseudomonadota</taxon>
        <taxon>Betaproteobacteria</taxon>
        <taxon>Burkholderiales</taxon>
        <taxon>Burkholderiaceae</taxon>
        <taxon>Ralstonia</taxon>
    </lineage>
</organism>